<evidence type="ECO:0000313" key="2">
    <source>
        <dbReference type="EMBL" id="KAK3938027.1"/>
    </source>
</evidence>
<proteinExistence type="predicted"/>
<comment type="caution">
    <text evidence="2">The sequence shown here is derived from an EMBL/GenBank/DDBJ whole genome shotgun (WGS) entry which is preliminary data.</text>
</comment>
<evidence type="ECO:0000256" key="1">
    <source>
        <dbReference type="SAM" id="Phobius"/>
    </source>
</evidence>
<sequence>MTKRLCEFDDCPRLLQPPLVPSFTPGALLTAAPQKSKPFTTVETTLLSSPYQVTMCISCRRRNVVALVTLVGLALIVTPPFHRSRVAGGSANKCKQGTGDSSDWYGTALEMHVVTEHS</sequence>
<keyword evidence="3" id="KW-1185">Reference proteome</keyword>
<keyword evidence="1" id="KW-0472">Membrane</keyword>
<gene>
    <name evidence="2" type="ORF">QBC46DRAFT_451495</name>
</gene>
<keyword evidence="1" id="KW-1133">Transmembrane helix</keyword>
<keyword evidence="1" id="KW-0812">Transmembrane</keyword>
<dbReference type="EMBL" id="MU853839">
    <property type="protein sequence ID" value="KAK3938027.1"/>
    <property type="molecule type" value="Genomic_DNA"/>
</dbReference>
<evidence type="ECO:0000313" key="3">
    <source>
        <dbReference type="Proteomes" id="UP001303473"/>
    </source>
</evidence>
<dbReference type="AlphaFoldDB" id="A0AAN6S1U2"/>
<feature type="transmembrane region" description="Helical" evidence="1">
    <location>
        <begin position="64"/>
        <end position="82"/>
    </location>
</feature>
<accession>A0AAN6S1U2</accession>
<protein>
    <submittedName>
        <fullName evidence="2">Uncharacterized protein</fullName>
    </submittedName>
</protein>
<name>A0AAN6S1U2_9PEZI</name>
<dbReference type="Proteomes" id="UP001303473">
    <property type="component" value="Unassembled WGS sequence"/>
</dbReference>
<reference evidence="3" key="1">
    <citation type="journal article" date="2023" name="Mol. Phylogenet. Evol.">
        <title>Genome-scale phylogeny and comparative genomics of the fungal order Sordariales.</title>
        <authorList>
            <person name="Hensen N."/>
            <person name="Bonometti L."/>
            <person name="Westerberg I."/>
            <person name="Brannstrom I.O."/>
            <person name="Guillou S."/>
            <person name="Cros-Aarteil S."/>
            <person name="Calhoun S."/>
            <person name="Haridas S."/>
            <person name="Kuo A."/>
            <person name="Mondo S."/>
            <person name="Pangilinan J."/>
            <person name="Riley R."/>
            <person name="LaButti K."/>
            <person name="Andreopoulos B."/>
            <person name="Lipzen A."/>
            <person name="Chen C."/>
            <person name="Yan M."/>
            <person name="Daum C."/>
            <person name="Ng V."/>
            <person name="Clum A."/>
            <person name="Steindorff A."/>
            <person name="Ohm R.A."/>
            <person name="Martin F."/>
            <person name="Silar P."/>
            <person name="Natvig D.O."/>
            <person name="Lalanne C."/>
            <person name="Gautier V."/>
            <person name="Ament-Velasquez S.L."/>
            <person name="Kruys A."/>
            <person name="Hutchinson M.I."/>
            <person name="Powell A.J."/>
            <person name="Barry K."/>
            <person name="Miller A.N."/>
            <person name="Grigoriev I.V."/>
            <person name="Debuchy R."/>
            <person name="Gladieux P."/>
            <person name="Hiltunen Thoren M."/>
            <person name="Johannesson H."/>
        </authorList>
    </citation>
    <scope>NUCLEOTIDE SEQUENCE [LARGE SCALE GENOMIC DNA]</scope>
    <source>
        <strain evidence="3">CBS 340.73</strain>
    </source>
</reference>
<organism evidence="2 3">
    <name type="scientific">Diplogelasinospora grovesii</name>
    <dbReference type="NCBI Taxonomy" id="303347"/>
    <lineage>
        <taxon>Eukaryota</taxon>
        <taxon>Fungi</taxon>
        <taxon>Dikarya</taxon>
        <taxon>Ascomycota</taxon>
        <taxon>Pezizomycotina</taxon>
        <taxon>Sordariomycetes</taxon>
        <taxon>Sordariomycetidae</taxon>
        <taxon>Sordariales</taxon>
        <taxon>Diplogelasinosporaceae</taxon>
        <taxon>Diplogelasinospora</taxon>
    </lineage>
</organism>